<evidence type="ECO:0000313" key="1">
    <source>
        <dbReference type="EMBL" id="EPI49854.1"/>
    </source>
</evidence>
<reference evidence="1 2" key="1">
    <citation type="submission" date="2013-06" db="EMBL/GenBank/DDBJ databases">
        <authorList>
            <person name="Weinstock G."/>
            <person name="Sodergren E."/>
            <person name="Lobos E.A."/>
            <person name="Fulton L."/>
            <person name="Fulton R."/>
            <person name="Courtney L."/>
            <person name="Fronick C."/>
            <person name="O'Laughlin M."/>
            <person name="Godfrey J."/>
            <person name="Wilson R.M."/>
            <person name="Miner T."/>
            <person name="Farmer C."/>
            <person name="Delehaunty K."/>
            <person name="Cordes M."/>
            <person name="Minx P."/>
            <person name="Tomlinson C."/>
            <person name="Chen J."/>
            <person name="Wollam A."/>
            <person name="Pepin K.H."/>
            <person name="Bhonagiri V."/>
            <person name="Zhang X."/>
            <person name="Warren W."/>
            <person name="Mitreva M."/>
            <person name="Mardis E.R."/>
            <person name="Wilson R.K."/>
        </authorList>
    </citation>
    <scope>NUCLEOTIDE SEQUENCE [LARGE SCALE GENOMIC DNA]</scope>
    <source>
        <strain evidence="1 2">JCP8017A</strain>
    </source>
</reference>
<sequence length="75" mass="7915">GASGIFAASTYCGLGAERLNCTSAFPEFVAFELQNVNKATELLSKMNKSSMKSRVGATYTGTSILSHSITICIFA</sequence>
<accession>T2PJ49</accession>
<organism evidence="1 2">
    <name type="scientific">Gardnerella pickettii JCP8017A</name>
    <dbReference type="NCBI Taxonomy" id="1261062"/>
    <lineage>
        <taxon>Bacteria</taxon>
        <taxon>Bacillati</taxon>
        <taxon>Actinomycetota</taxon>
        <taxon>Actinomycetes</taxon>
        <taxon>Bifidobacteriales</taxon>
        <taxon>Bifidobacteriaceae</taxon>
        <taxon>Gardnerella</taxon>
        <taxon>Gardnerella pickettii</taxon>
    </lineage>
</organism>
<feature type="non-terminal residue" evidence="1">
    <location>
        <position position="1"/>
    </location>
</feature>
<comment type="caution">
    <text evidence="1">The sequence shown here is derived from an EMBL/GenBank/DDBJ whole genome shotgun (WGS) entry which is preliminary data.</text>
</comment>
<dbReference type="AlphaFoldDB" id="T2PJ49"/>
<dbReference type="EMBL" id="ATJN01000120">
    <property type="protein sequence ID" value="EPI49854.1"/>
    <property type="molecule type" value="Genomic_DNA"/>
</dbReference>
<dbReference type="HOGENOM" id="CLU_2660311_0_0_11"/>
<gene>
    <name evidence="1" type="ORF">HMPREF1577_01312</name>
</gene>
<dbReference type="Proteomes" id="UP000015779">
    <property type="component" value="Unassembled WGS sequence"/>
</dbReference>
<evidence type="ECO:0000313" key="2">
    <source>
        <dbReference type="Proteomes" id="UP000015779"/>
    </source>
</evidence>
<name>T2PJ49_9BIFI</name>
<protein>
    <submittedName>
        <fullName evidence="1">Uncharacterized protein</fullName>
    </submittedName>
</protein>
<proteinExistence type="predicted"/>